<evidence type="ECO:0000313" key="1">
    <source>
        <dbReference type="EMBL" id="OMO57351.1"/>
    </source>
</evidence>
<dbReference type="Proteomes" id="UP000188268">
    <property type="component" value="Unassembled WGS sequence"/>
</dbReference>
<keyword evidence="2" id="KW-1185">Reference proteome</keyword>
<organism evidence="1 2">
    <name type="scientific">Corchorus capsularis</name>
    <name type="common">Jute</name>
    <dbReference type="NCBI Taxonomy" id="210143"/>
    <lineage>
        <taxon>Eukaryota</taxon>
        <taxon>Viridiplantae</taxon>
        <taxon>Streptophyta</taxon>
        <taxon>Embryophyta</taxon>
        <taxon>Tracheophyta</taxon>
        <taxon>Spermatophyta</taxon>
        <taxon>Magnoliopsida</taxon>
        <taxon>eudicotyledons</taxon>
        <taxon>Gunneridae</taxon>
        <taxon>Pentapetalae</taxon>
        <taxon>rosids</taxon>
        <taxon>malvids</taxon>
        <taxon>Malvales</taxon>
        <taxon>Malvaceae</taxon>
        <taxon>Grewioideae</taxon>
        <taxon>Apeibeae</taxon>
        <taxon>Corchorus</taxon>
    </lineage>
</organism>
<dbReference type="AlphaFoldDB" id="A0A1R3GH12"/>
<dbReference type="EMBL" id="AWWV01014376">
    <property type="protein sequence ID" value="OMO57351.1"/>
    <property type="molecule type" value="Genomic_DNA"/>
</dbReference>
<dbReference type="Gramene" id="OMO57351">
    <property type="protein sequence ID" value="OMO57351"/>
    <property type="gene ID" value="CCACVL1_25815"/>
</dbReference>
<name>A0A1R3GH12_COCAP</name>
<reference evidence="1 2" key="1">
    <citation type="submission" date="2013-09" db="EMBL/GenBank/DDBJ databases">
        <title>Corchorus capsularis genome sequencing.</title>
        <authorList>
            <person name="Alam M."/>
            <person name="Haque M.S."/>
            <person name="Islam M.S."/>
            <person name="Emdad E.M."/>
            <person name="Islam M.M."/>
            <person name="Ahmed B."/>
            <person name="Halim A."/>
            <person name="Hossen Q.M.M."/>
            <person name="Hossain M.Z."/>
            <person name="Ahmed R."/>
            <person name="Khan M.M."/>
            <person name="Islam R."/>
            <person name="Rashid M.M."/>
            <person name="Khan S.A."/>
            <person name="Rahman M.S."/>
            <person name="Alam M."/>
        </authorList>
    </citation>
    <scope>NUCLEOTIDE SEQUENCE [LARGE SCALE GENOMIC DNA]</scope>
    <source>
        <strain evidence="2">cv. CVL-1</strain>
        <tissue evidence="1">Whole seedling</tissue>
    </source>
</reference>
<gene>
    <name evidence="1" type="ORF">CCACVL1_25815</name>
</gene>
<comment type="caution">
    <text evidence="1">The sequence shown here is derived from an EMBL/GenBank/DDBJ whole genome shotgun (WGS) entry which is preliminary data.</text>
</comment>
<accession>A0A1R3GH12</accession>
<feature type="non-terminal residue" evidence="1">
    <location>
        <position position="1"/>
    </location>
</feature>
<sequence length="25" mass="2674">GVVLLIQALLATHSTINIARGEKKK</sequence>
<protein>
    <submittedName>
        <fullName evidence="1">Uncharacterized protein</fullName>
    </submittedName>
</protein>
<proteinExistence type="predicted"/>
<evidence type="ECO:0000313" key="2">
    <source>
        <dbReference type="Proteomes" id="UP000188268"/>
    </source>
</evidence>